<gene>
    <name evidence="1" type="ORF">COO59_19165</name>
</gene>
<comment type="caution">
    <text evidence="1">The sequence shown here is derived from an EMBL/GenBank/DDBJ whole genome shotgun (WGS) entry which is preliminary data.</text>
</comment>
<keyword evidence="2" id="KW-1185">Reference proteome</keyword>
<protein>
    <submittedName>
        <fullName evidence="1">Uncharacterized protein</fullName>
    </submittedName>
</protein>
<dbReference type="InterPro" id="IPR054657">
    <property type="entry name" value="T6SS_periplasmic_put"/>
</dbReference>
<dbReference type="PROSITE" id="PS51257">
    <property type="entry name" value="PROKAR_LIPOPROTEIN"/>
    <property type="match status" value="1"/>
</dbReference>
<dbReference type="Proteomes" id="UP000236345">
    <property type="component" value="Unassembled WGS sequence"/>
</dbReference>
<evidence type="ECO:0000313" key="1">
    <source>
        <dbReference type="EMBL" id="PNS10108.1"/>
    </source>
</evidence>
<proteinExistence type="predicted"/>
<dbReference type="AlphaFoldDB" id="A0A2K1Q4Z2"/>
<organism evidence="1 2">
    <name type="scientific">Mixta theicola</name>
    <dbReference type="NCBI Taxonomy" id="1458355"/>
    <lineage>
        <taxon>Bacteria</taxon>
        <taxon>Pseudomonadati</taxon>
        <taxon>Pseudomonadota</taxon>
        <taxon>Gammaproteobacteria</taxon>
        <taxon>Enterobacterales</taxon>
        <taxon>Erwiniaceae</taxon>
        <taxon>Mixta</taxon>
    </lineage>
</organism>
<accession>A0A2K1Q4Z2</accession>
<sequence>MNIKVSCLGLVIFLSGCHLERPFYHPLLVKLEQEKLCFIVPEKNRFNTIIKVGAPYISLRNSDSWETVTLPEEADRGQEIMAGECIFWNKVKWQPGEYDVAVKIKNDDTQEERYSTHFILGENEQGRLFLKK</sequence>
<dbReference type="OrthoDB" id="6606875at2"/>
<reference evidence="2" key="1">
    <citation type="submission" date="2017-09" db="EMBL/GenBank/DDBJ databases">
        <authorList>
            <person name="Palmer M."/>
            <person name="Steenkamp E.T."/>
            <person name="Coetzee M.P."/>
            <person name="Avontuur J.R."/>
            <person name="Van Zyl E."/>
            <person name="Chan W.-Y."/>
            <person name="Blom J."/>
            <person name="Venter S.N."/>
        </authorList>
    </citation>
    <scope>NUCLEOTIDE SEQUENCE [LARGE SCALE GENOMIC DNA]</scope>
    <source>
        <strain evidence="2">QC88-366</strain>
    </source>
</reference>
<evidence type="ECO:0000313" key="2">
    <source>
        <dbReference type="Proteomes" id="UP000236345"/>
    </source>
</evidence>
<dbReference type="NCBIfam" id="NF045617">
    <property type="entry name" value="mostly_LP"/>
    <property type="match status" value="1"/>
</dbReference>
<name>A0A2K1Q4Z2_9GAMM</name>
<dbReference type="EMBL" id="NWUO01000022">
    <property type="protein sequence ID" value="PNS10108.1"/>
    <property type="molecule type" value="Genomic_DNA"/>
</dbReference>
<dbReference type="RefSeq" id="WP_103061295.1">
    <property type="nucleotide sequence ID" value="NZ_BSOF01000009.1"/>
</dbReference>